<dbReference type="OrthoDB" id="269227at2759"/>
<dbReference type="Pfam" id="PF05199">
    <property type="entry name" value="GMC_oxred_C"/>
    <property type="match status" value="1"/>
</dbReference>
<reference evidence="7" key="1">
    <citation type="journal article" date="2021" name="Nat. Commun.">
        <title>Genetic determinants of endophytism in the Arabidopsis root mycobiome.</title>
        <authorList>
            <person name="Mesny F."/>
            <person name="Miyauchi S."/>
            <person name="Thiergart T."/>
            <person name="Pickel B."/>
            <person name="Atanasova L."/>
            <person name="Karlsson M."/>
            <person name="Huettel B."/>
            <person name="Barry K.W."/>
            <person name="Haridas S."/>
            <person name="Chen C."/>
            <person name="Bauer D."/>
            <person name="Andreopoulos W."/>
            <person name="Pangilinan J."/>
            <person name="LaButti K."/>
            <person name="Riley R."/>
            <person name="Lipzen A."/>
            <person name="Clum A."/>
            <person name="Drula E."/>
            <person name="Henrissat B."/>
            <person name="Kohler A."/>
            <person name="Grigoriev I.V."/>
            <person name="Martin F.M."/>
            <person name="Hacquard S."/>
        </authorList>
    </citation>
    <scope>NUCLEOTIDE SEQUENCE</scope>
    <source>
        <strain evidence="7">MPI-CAGE-AT-0021</strain>
    </source>
</reference>
<accession>A0A9P9E8W7</accession>
<name>A0A9P9E8W7_9HYPO</name>
<evidence type="ECO:0000256" key="4">
    <source>
        <dbReference type="ARBA" id="ARBA00022827"/>
    </source>
</evidence>
<dbReference type="InterPro" id="IPR000172">
    <property type="entry name" value="GMC_OxRdtase_N"/>
</dbReference>
<dbReference type="AlphaFoldDB" id="A0A9P9E8W7"/>
<dbReference type="InterPro" id="IPR007867">
    <property type="entry name" value="GMC_OxRtase_C"/>
</dbReference>
<dbReference type="Proteomes" id="UP000717696">
    <property type="component" value="Unassembled WGS sequence"/>
</dbReference>
<keyword evidence="4 5" id="KW-0274">FAD</keyword>
<dbReference type="InterPro" id="IPR036188">
    <property type="entry name" value="FAD/NAD-bd_sf"/>
</dbReference>
<feature type="domain" description="Glucose-methanol-choline oxidoreductase N-terminal" evidence="6">
    <location>
        <begin position="309"/>
        <end position="332"/>
    </location>
</feature>
<gene>
    <name evidence="7" type="ORF">B0J13DRAFT_678172</name>
</gene>
<sequence length="800" mass="89127">MTNIYHEQRASGFDLLEAKPKRRTWGLAVTYVHTEDGKVHVEKTRLVRSGLKEPAFYSQGYYSGNHPEGDQSHKDAEIFVCSDVRSFVVDRMNYVQDAINNAENEEKRKEARRTLYPTLVEVDILTTNGNCNRCTLAMQMMCDDVKRMCVPADCTVRALYTASEAARPGRMNRETREYQSTYGSRGAELTQFSWVDKTYQFYEDIFWAGEGSRGYSTSTTIINEAPRSFDFIVVGGGTAGCVVAGRLAENPNVNVLIVEAGIDNPAAVDAIMTPAAAFSLRGSKYDWSFKTGMIDRPEYTRIEKPNTRGKVLGGSSCLNYYTWIPGSAATFDDWAEFGGEEWTWDTCKEYLYKPATYHDDRGEHRPELKYIGQGGPLPVSHSDMLPETEGWRNALTKAWVSKGEKLTDDVHNGTMSGLWKCINTIYNGKRSSSWRFLEGKPNVTVLGQTNAKKLVFENGKAVGVEVIGPDGYSFELRAKYEVIVSLGVYETPKLLLLSGIGPEAELAKFGIDTVVKSEHVGQNLLDHPILPHVFKIKDGFGLDSHLVRPGLEKDAAASAYRWKNKGPMTSGLLELVGLPRIDSYLEKVPEYVAYKKANGGVDPFGPAGQPHFEIDFVPMFCDAFQWHIPTPPKGDYMTVIVDLLRPLSQNGTVTLNSTDPLEQANININFFSNDLDLAAMRQGVRFVDDILLNGEGMKDIIEEDYPWAMPRTSDEAMDTMIKERSQTGFHPCGTARLGKNIEQGAVDSKLKLFGVENLRIIDASVIPVIPDCRIQNSVYMIAEKGADIIKAAYPDLFASN</sequence>
<organism evidence="7 8">
    <name type="scientific">Dactylonectria estremocensis</name>
    <dbReference type="NCBI Taxonomy" id="1079267"/>
    <lineage>
        <taxon>Eukaryota</taxon>
        <taxon>Fungi</taxon>
        <taxon>Dikarya</taxon>
        <taxon>Ascomycota</taxon>
        <taxon>Pezizomycotina</taxon>
        <taxon>Sordariomycetes</taxon>
        <taxon>Hypocreomycetidae</taxon>
        <taxon>Hypocreales</taxon>
        <taxon>Nectriaceae</taxon>
        <taxon>Dactylonectria</taxon>
    </lineage>
</organism>
<dbReference type="InterPro" id="IPR012132">
    <property type="entry name" value="GMC_OxRdtase"/>
</dbReference>
<evidence type="ECO:0000256" key="2">
    <source>
        <dbReference type="ARBA" id="ARBA00010790"/>
    </source>
</evidence>
<protein>
    <recommendedName>
        <fullName evidence="6">Glucose-methanol-choline oxidoreductase N-terminal domain-containing protein</fullName>
    </recommendedName>
</protein>
<dbReference type="SUPFAM" id="SSF54373">
    <property type="entry name" value="FAD-linked reductases, C-terminal domain"/>
    <property type="match status" value="1"/>
</dbReference>
<dbReference type="Pfam" id="PF00732">
    <property type="entry name" value="GMC_oxred_N"/>
    <property type="match status" value="1"/>
</dbReference>
<comment type="cofactor">
    <cofactor evidence="1">
        <name>FAD</name>
        <dbReference type="ChEBI" id="CHEBI:57692"/>
    </cofactor>
</comment>
<dbReference type="Gene3D" id="3.50.50.60">
    <property type="entry name" value="FAD/NAD(P)-binding domain"/>
    <property type="match status" value="1"/>
</dbReference>
<dbReference type="PANTHER" id="PTHR11552">
    <property type="entry name" value="GLUCOSE-METHANOL-CHOLINE GMC OXIDOREDUCTASE"/>
    <property type="match status" value="1"/>
</dbReference>
<dbReference type="SUPFAM" id="SSF51905">
    <property type="entry name" value="FAD/NAD(P)-binding domain"/>
    <property type="match status" value="1"/>
</dbReference>
<dbReference type="GO" id="GO:0016614">
    <property type="term" value="F:oxidoreductase activity, acting on CH-OH group of donors"/>
    <property type="evidence" value="ECO:0007669"/>
    <property type="project" value="InterPro"/>
</dbReference>
<evidence type="ECO:0000313" key="7">
    <source>
        <dbReference type="EMBL" id="KAH7133088.1"/>
    </source>
</evidence>
<comment type="similarity">
    <text evidence="2 5">Belongs to the GMC oxidoreductase family.</text>
</comment>
<keyword evidence="8" id="KW-1185">Reference proteome</keyword>
<evidence type="ECO:0000313" key="8">
    <source>
        <dbReference type="Proteomes" id="UP000717696"/>
    </source>
</evidence>
<dbReference type="PANTHER" id="PTHR11552:SF147">
    <property type="entry name" value="CHOLINE DEHYDROGENASE, MITOCHONDRIAL"/>
    <property type="match status" value="1"/>
</dbReference>
<proteinExistence type="inferred from homology"/>
<keyword evidence="3 5" id="KW-0285">Flavoprotein</keyword>
<evidence type="ECO:0000256" key="3">
    <source>
        <dbReference type="ARBA" id="ARBA00022630"/>
    </source>
</evidence>
<evidence type="ECO:0000259" key="6">
    <source>
        <dbReference type="PROSITE" id="PS00623"/>
    </source>
</evidence>
<dbReference type="EMBL" id="JAGMUU010000018">
    <property type="protein sequence ID" value="KAH7133088.1"/>
    <property type="molecule type" value="Genomic_DNA"/>
</dbReference>
<evidence type="ECO:0000256" key="1">
    <source>
        <dbReference type="ARBA" id="ARBA00001974"/>
    </source>
</evidence>
<dbReference type="PROSITE" id="PS00623">
    <property type="entry name" value="GMC_OXRED_1"/>
    <property type="match status" value="1"/>
</dbReference>
<dbReference type="GO" id="GO:0050660">
    <property type="term" value="F:flavin adenine dinucleotide binding"/>
    <property type="evidence" value="ECO:0007669"/>
    <property type="project" value="InterPro"/>
</dbReference>
<dbReference type="Gene3D" id="3.30.560.10">
    <property type="entry name" value="Glucose Oxidase, domain 3"/>
    <property type="match status" value="1"/>
</dbReference>
<evidence type="ECO:0000256" key="5">
    <source>
        <dbReference type="RuleBase" id="RU003968"/>
    </source>
</evidence>
<comment type="caution">
    <text evidence="7">The sequence shown here is derived from an EMBL/GenBank/DDBJ whole genome shotgun (WGS) entry which is preliminary data.</text>
</comment>